<comment type="caution">
    <text evidence="8">The sequence shown here is derived from an EMBL/GenBank/DDBJ whole genome shotgun (WGS) entry which is preliminary data.</text>
</comment>
<dbReference type="InterPro" id="IPR003838">
    <property type="entry name" value="ABC3_permease_C"/>
</dbReference>
<dbReference type="AlphaFoldDB" id="A0A7X4WS55"/>
<evidence type="ECO:0000313" key="8">
    <source>
        <dbReference type="EMBL" id="NAW64455.1"/>
    </source>
</evidence>
<keyword evidence="3" id="KW-0812">Transmembrane</keyword>
<dbReference type="Proteomes" id="UP000465712">
    <property type="component" value="Unassembled WGS sequence"/>
</dbReference>
<keyword evidence="4" id="KW-1133">Transmembrane helix</keyword>
<evidence type="ECO:0000256" key="5">
    <source>
        <dbReference type="ARBA" id="ARBA00023136"/>
    </source>
</evidence>
<gene>
    <name evidence="8" type="ORF">CAG72_04410</name>
</gene>
<evidence type="ECO:0000256" key="3">
    <source>
        <dbReference type="ARBA" id="ARBA00022692"/>
    </source>
</evidence>
<proteinExistence type="predicted"/>
<feature type="domain" description="ABC3 transporter permease C-terminal" evidence="6">
    <location>
        <begin position="291"/>
        <end position="410"/>
    </location>
</feature>
<evidence type="ECO:0000259" key="7">
    <source>
        <dbReference type="Pfam" id="PF12704"/>
    </source>
</evidence>
<dbReference type="GO" id="GO:0005886">
    <property type="term" value="C:plasma membrane"/>
    <property type="evidence" value="ECO:0007669"/>
    <property type="project" value="UniProtKB-SubCell"/>
</dbReference>
<name>A0A7X4WS55_9GAMM</name>
<evidence type="ECO:0000256" key="2">
    <source>
        <dbReference type="ARBA" id="ARBA00022475"/>
    </source>
</evidence>
<feature type="domain" description="MacB-like periplasmic core" evidence="7">
    <location>
        <begin position="20"/>
        <end position="209"/>
    </location>
</feature>
<comment type="subcellular location">
    <subcellularLocation>
        <location evidence="1">Cell membrane</location>
        <topology evidence="1">Multi-pass membrane protein</topology>
    </subcellularLocation>
</comment>
<evidence type="ECO:0000259" key="6">
    <source>
        <dbReference type="Pfam" id="PF02687"/>
    </source>
</evidence>
<dbReference type="Pfam" id="PF12704">
    <property type="entry name" value="MacB_PCD"/>
    <property type="match status" value="1"/>
</dbReference>
<dbReference type="PANTHER" id="PTHR43738">
    <property type="entry name" value="ABC TRANSPORTER, MEMBRANE PROTEIN"/>
    <property type="match status" value="1"/>
</dbReference>
<accession>A0A7X4WS55</accession>
<keyword evidence="5" id="KW-0472">Membrane</keyword>
<dbReference type="PANTHER" id="PTHR43738:SF2">
    <property type="entry name" value="ABC TRANSPORTER PERMEASE"/>
    <property type="match status" value="1"/>
</dbReference>
<dbReference type="EMBL" id="WXWW01000075">
    <property type="protein sequence ID" value="NAW64455.1"/>
    <property type="molecule type" value="Genomic_DNA"/>
</dbReference>
<evidence type="ECO:0000313" key="9">
    <source>
        <dbReference type="Proteomes" id="UP000465712"/>
    </source>
</evidence>
<dbReference type="Pfam" id="PF02687">
    <property type="entry name" value="FtsX"/>
    <property type="match status" value="1"/>
</dbReference>
<protein>
    <submittedName>
        <fullName evidence="8">FtsX-like permease family protein</fullName>
    </submittedName>
</protein>
<dbReference type="OrthoDB" id="9784014at2"/>
<dbReference type="InterPro" id="IPR051125">
    <property type="entry name" value="ABC-4/HrtB_transporter"/>
</dbReference>
<keyword evidence="2" id="KW-1003">Cell membrane</keyword>
<organism evidence="8 9">
    <name type="scientific">Photobacterium halotolerans</name>
    <dbReference type="NCBI Taxonomy" id="265726"/>
    <lineage>
        <taxon>Bacteria</taxon>
        <taxon>Pseudomonadati</taxon>
        <taxon>Pseudomonadota</taxon>
        <taxon>Gammaproteobacteria</taxon>
        <taxon>Vibrionales</taxon>
        <taxon>Vibrionaceae</taxon>
        <taxon>Photobacterium</taxon>
    </lineage>
</organism>
<evidence type="ECO:0000256" key="4">
    <source>
        <dbReference type="ARBA" id="ARBA00022989"/>
    </source>
</evidence>
<evidence type="ECO:0000256" key="1">
    <source>
        <dbReference type="ARBA" id="ARBA00004651"/>
    </source>
</evidence>
<sequence length="419" mass="46146">MKTMVLLAWQSLLNRRATALLTVLTVAISTTLLLGVEKIRTQTKASFAQTISDTDLIVGARSGQVNLLLYSIFRIGNATNNIDWKTYQTLSEQKNVKWTIPISLGDSHQGFRVIGTNQDYFRHYRYGSKQPLSFSQGEMFHGLFETVIGAEVARKLGYQLGDKIIIAHGISDKAFTRHDNLPFVVSGILAPTGTPVDRSVHVSLGAIEAIHVGWESGTRLTNASQVEVLDQQHFEPKQITAVLVGLNSKIHTFALQRFINNFPDEPLSAIMPGVALHELWGMMAIAEQALMVVSVFVVIAGLLGMLSSLLTSLNERRREMAILRATGARPGWIAGLLFLEATVLTLTGITAGMGLLYSGLWLCHGWLLETFGLFLPFSPPSIYEWILMGFILSAGMFTSLIPALRAYHFSLADGMTIRI</sequence>
<dbReference type="InterPro" id="IPR025857">
    <property type="entry name" value="MacB_PCD"/>
</dbReference>
<reference evidence="8 9" key="1">
    <citation type="submission" date="2017-05" db="EMBL/GenBank/DDBJ databases">
        <title>High clonality and local adaptation shapes Vibrionaceae linages within an endangered oasis.</title>
        <authorList>
            <person name="Vazquez-Rosas-Landa M."/>
        </authorList>
    </citation>
    <scope>NUCLEOTIDE SEQUENCE [LARGE SCALE GENOMIC DNA]</scope>
    <source>
        <strain evidence="8 9">P46_P4S1P180</strain>
    </source>
</reference>